<accession>A6JC83</accession>
<proteinExistence type="predicted"/>
<dbReference type="Proteomes" id="UP000234681">
    <property type="component" value="Chromosome 1"/>
</dbReference>
<dbReference type="EMBL" id="CH473980">
    <property type="protein sequence ID" value="EDM08610.1"/>
    <property type="molecule type" value="Genomic_DNA"/>
</dbReference>
<gene>
    <name evidence="1" type="primary">LOC361596</name>
    <name evidence="1" type="ORF">rCG_24832</name>
</gene>
<sequence length="110" mass="11970">MLPEGTAVPQLPCAIPTWGGCFYSVLGLVLRFREGPLTCQIPVLSPRQVLLPPGTIRLTLTRIRSGTSIGSLTTWWLRCSSLPVALCGPARTMTEMYSLTSWLKDLAPLA</sequence>
<protein>
    <submittedName>
        <fullName evidence="1">Similar to NADP+-specific isocitrate dehydrogenase, isoform CRA_d</fullName>
    </submittedName>
</protein>
<dbReference type="AlphaFoldDB" id="A6JC83"/>
<reference evidence="2" key="1">
    <citation type="submission" date="2005-09" db="EMBL/GenBank/DDBJ databases">
        <authorList>
            <person name="Mural R.J."/>
            <person name="Li P.W."/>
            <person name="Adams M.D."/>
            <person name="Amanatides P.G."/>
            <person name="Baden-Tillson H."/>
            <person name="Barnstead M."/>
            <person name="Chin S.H."/>
            <person name="Dew I."/>
            <person name="Evans C.A."/>
            <person name="Ferriera S."/>
            <person name="Flanigan M."/>
            <person name="Fosler C."/>
            <person name="Glodek A."/>
            <person name="Gu Z."/>
            <person name="Holt R.A."/>
            <person name="Jennings D."/>
            <person name="Kraft C.L."/>
            <person name="Lu F."/>
            <person name="Nguyen T."/>
            <person name="Nusskern D.R."/>
            <person name="Pfannkoch C.M."/>
            <person name="Sitter C."/>
            <person name="Sutton G.G."/>
            <person name="Venter J.C."/>
            <person name="Wang Z."/>
            <person name="Woodage T."/>
            <person name="Zheng X.H."/>
            <person name="Zhong F."/>
        </authorList>
    </citation>
    <scope>NUCLEOTIDE SEQUENCE [LARGE SCALE GENOMIC DNA]</scope>
    <source>
        <strain>BN</strain>
        <strain evidence="2">Sprague-Dawley</strain>
    </source>
</reference>
<organism evidence="1 2">
    <name type="scientific">Rattus norvegicus</name>
    <name type="common">Rat</name>
    <dbReference type="NCBI Taxonomy" id="10116"/>
    <lineage>
        <taxon>Eukaryota</taxon>
        <taxon>Metazoa</taxon>
        <taxon>Chordata</taxon>
        <taxon>Craniata</taxon>
        <taxon>Vertebrata</taxon>
        <taxon>Euteleostomi</taxon>
        <taxon>Mammalia</taxon>
        <taxon>Eutheria</taxon>
        <taxon>Euarchontoglires</taxon>
        <taxon>Glires</taxon>
        <taxon>Rodentia</taxon>
        <taxon>Myomorpha</taxon>
        <taxon>Muroidea</taxon>
        <taxon>Muridae</taxon>
        <taxon>Murinae</taxon>
        <taxon>Rattus</taxon>
    </lineage>
</organism>
<evidence type="ECO:0000313" key="1">
    <source>
        <dbReference type="EMBL" id="EDM08610.1"/>
    </source>
</evidence>
<evidence type="ECO:0000313" key="2">
    <source>
        <dbReference type="Proteomes" id="UP000234681"/>
    </source>
</evidence>
<name>A6JC83_RAT</name>